<evidence type="ECO:0000313" key="3">
    <source>
        <dbReference type="Proteomes" id="UP001149090"/>
    </source>
</evidence>
<gene>
    <name evidence="2" type="ORF">M0811_11761</name>
</gene>
<reference evidence="2" key="1">
    <citation type="submission" date="2022-10" db="EMBL/GenBank/DDBJ databases">
        <title>Novel sulphate-reducing endosymbionts in the free-living metamonad Anaeramoeba.</title>
        <authorList>
            <person name="Jerlstrom-Hultqvist J."/>
            <person name="Cepicka I."/>
            <person name="Gallot-Lavallee L."/>
            <person name="Salas-Leiva D."/>
            <person name="Curtis B.A."/>
            <person name="Zahonova K."/>
            <person name="Pipaliya S."/>
            <person name="Dacks J."/>
            <person name="Roger A.J."/>
        </authorList>
    </citation>
    <scope>NUCLEOTIDE SEQUENCE</scope>
    <source>
        <strain evidence="2">BMAN</strain>
    </source>
</reference>
<sequence length="89" mass="10473">MSLRLQQLHKEKKNTNNTNNIRNENEPANIPNKQTQKALLSKFMSPTDKIMSPTTNLLMKRKRDKKKLPIRNLQDQLESELNEESTKKK</sequence>
<feature type="region of interest" description="Disordered" evidence="1">
    <location>
        <begin position="46"/>
        <end position="89"/>
    </location>
</feature>
<proteinExistence type="predicted"/>
<organism evidence="2 3">
    <name type="scientific">Anaeramoeba ignava</name>
    <name type="common">Anaerobic marine amoeba</name>
    <dbReference type="NCBI Taxonomy" id="1746090"/>
    <lineage>
        <taxon>Eukaryota</taxon>
        <taxon>Metamonada</taxon>
        <taxon>Anaeramoebidae</taxon>
        <taxon>Anaeramoeba</taxon>
    </lineage>
</organism>
<accession>A0A9Q0LA57</accession>
<keyword evidence="3" id="KW-1185">Reference proteome</keyword>
<feature type="region of interest" description="Disordered" evidence="1">
    <location>
        <begin position="1"/>
        <end position="32"/>
    </location>
</feature>
<evidence type="ECO:0000256" key="1">
    <source>
        <dbReference type="SAM" id="MobiDB-lite"/>
    </source>
</evidence>
<evidence type="ECO:0000313" key="2">
    <source>
        <dbReference type="EMBL" id="KAJ5069276.1"/>
    </source>
</evidence>
<protein>
    <submittedName>
        <fullName evidence="2">Hydroxyproline-rich glycoprotein family protein</fullName>
    </submittedName>
</protein>
<dbReference type="AlphaFoldDB" id="A0A9Q0LA57"/>
<name>A0A9Q0LA57_ANAIG</name>
<feature type="compositionally biased region" description="Basic residues" evidence="1">
    <location>
        <begin position="59"/>
        <end position="69"/>
    </location>
</feature>
<dbReference type="Proteomes" id="UP001149090">
    <property type="component" value="Unassembled WGS sequence"/>
</dbReference>
<feature type="compositionally biased region" description="Low complexity" evidence="1">
    <location>
        <begin position="15"/>
        <end position="32"/>
    </location>
</feature>
<comment type="caution">
    <text evidence="2">The sequence shown here is derived from an EMBL/GenBank/DDBJ whole genome shotgun (WGS) entry which is preliminary data.</text>
</comment>
<dbReference type="EMBL" id="JAPDFW010000106">
    <property type="protein sequence ID" value="KAJ5069276.1"/>
    <property type="molecule type" value="Genomic_DNA"/>
</dbReference>